<dbReference type="OrthoDB" id="9813686at2"/>
<proteinExistence type="predicted"/>
<dbReference type="EMBL" id="CP035467">
    <property type="protein sequence ID" value="QCW84861.1"/>
    <property type="molecule type" value="Genomic_DNA"/>
</dbReference>
<sequence>MTDQNLHFLYRFLFADNNVIEFAIEIDQKTMNFTRPQLTEPPFWTELEYHQCSNCTLAKEHSPQCPVAVNLQPLMELCGTLVSYESVALDVITPERTISGKTTMQRALSSLLGLIMATSPCPHTEHLKPMARFHLPLASDDETIYRSTSMYLLGQYFKYKQGLEHTFELDELMQRYQNLQIINKALANRFRAASTEDATVNAIILLDLLSRSVSWSIEDGLEEIRSLFQGYGINTETD</sequence>
<name>A0A4P9UWI5_METBY</name>
<dbReference type="InterPro" id="IPR054196">
    <property type="entry name" value="DUF6901"/>
</dbReference>
<keyword evidence="2" id="KW-1185">Reference proteome</keyword>
<organism evidence="1 2">
    <name type="scientific">Methylotuvimicrobium buryatense</name>
    <name type="common">Methylomicrobium buryatense</name>
    <dbReference type="NCBI Taxonomy" id="95641"/>
    <lineage>
        <taxon>Bacteria</taxon>
        <taxon>Pseudomonadati</taxon>
        <taxon>Pseudomonadota</taxon>
        <taxon>Gammaproteobacteria</taxon>
        <taxon>Methylococcales</taxon>
        <taxon>Methylococcaceae</taxon>
        <taxon>Methylotuvimicrobium</taxon>
    </lineage>
</organism>
<dbReference type="AlphaFoldDB" id="A0A4P9UWI5"/>
<evidence type="ECO:0000313" key="2">
    <source>
        <dbReference type="Proteomes" id="UP000305881"/>
    </source>
</evidence>
<protein>
    <submittedName>
        <fullName evidence="1">Uncharacterized protein</fullName>
    </submittedName>
</protein>
<reference evidence="2" key="1">
    <citation type="journal article" date="2019" name="J. Bacteriol.">
        <title>A Mutagenic Screen Identifies a TonB-Dependent Receptor Required for the Lanthanide Metal Switch in the Type I Methanotroph 'Methylotuvimicrobium buryatense' 5GB1C.</title>
        <authorList>
            <person name="Groom J.D."/>
            <person name="Ford S.M."/>
            <person name="Pesesky M.W."/>
            <person name="Lidstrom M.E."/>
        </authorList>
    </citation>
    <scope>NUCLEOTIDE SEQUENCE [LARGE SCALE GENOMIC DNA]</scope>
    <source>
        <strain evidence="2">5GB1C</strain>
    </source>
</reference>
<dbReference type="KEGG" id="mbur:EQU24_14960"/>
<dbReference type="STRING" id="675511.GCA_000341735_00059"/>
<gene>
    <name evidence="1" type="ORF">EQU24_14960</name>
</gene>
<evidence type="ECO:0000313" key="1">
    <source>
        <dbReference type="EMBL" id="QCW84861.1"/>
    </source>
</evidence>
<accession>A0A4P9UWI5</accession>
<dbReference type="Proteomes" id="UP000305881">
    <property type="component" value="Chromosome"/>
</dbReference>
<dbReference type="Pfam" id="PF21842">
    <property type="entry name" value="DUF6901"/>
    <property type="match status" value="1"/>
</dbReference>